<feature type="coiled-coil region" evidence="1">
    <location>
        <begin position="25"/>
        <end position="80"/>
    </location>
</feature>
<keyword evidence="3" id="KW-1185">Reference proteome</keyword>
<sequence>MTSAEGNNGLSGRKRSSHEDLLEHATQMELENRFLEVRVKTLEEDGRKNRLKIDDLRRELRETTEELEKERVNVTTYRQENKELLTSHSEVMLKWRKALDEKRALRASMQNNQYGVRWNVRKDIDFVPEYASWIFYRS</sequence>
<accession>A0ABD3HNK7</accession>
<dbReference type="EMBL" id="JBJQOH010000003">
    <property type="protein sequence ID" value="KAL3692506.1"/>
    <property type="molecule type" value="Genomic_DNA"/>
</dbReference>
<evidence type="ECO:0000256" key="1">
    <source>
        <dbReference type="SAM" id="Coils"/>
    </source>
</evidence>
<name>A0ABD3HNK7_9MARC</name>
<keyword evidence="1" id="KW-0175">Coiled coil</keyword>
<evidence type="ECO:0000313" key="2">
    <source>
        <dbReference type="EMBL" id="KAL3692506.1"/>
    </source>
</evidence>
<protein>
    <submittedName>
        <fullName evidence="2">Uncharacterized protein</fullName>
    </submittedName>
</protein>
<dbReference type="Proteomes" id="UP001633002">
    <property type="component" value="Unassembled WGS sequence"/>
</dbReference>
<dbReference type="AlphaFoldDB" id="A0ABD3HNK7"/>
<gene>
    <name evidence="2" type="ORF">R1sor_006157</name>
</gene>
<organism evidence="2 3">
    <name type="scientific">Riccia sorocarpa</name>
    <dbReference type="NCBI Taxonomy" id="122646"/>
    <lineage>
        <taxon>Eukaryota</taxon>
        <taxon>Viridiplantae</taxon>
        <taxon>Streptophyta</taxon>
        <taxon>Embryophyta</taxon>
        <taxon>Marchantiophyta</taxon>
        <taxon>Marchantiopsida</taxon>
        <taxon>Marchantiidae</taxon>
        <taxon>Marchantiales</taxon>
        <taxon>Ricciaceae</taxon>
        <taxon>Riccia</taxon>
    </lineage>
</organism>
<comment type="caution">
    <text evidence="2">The sequence shown here is derived from an EMBL/GenBank/DDBJ whole genome shotgun (WGS) entry which is preliminary data.</text>
</comment>
<evidence type="ECO:0000313" key="3">
    <source>
        <dbReference type="Proteomes" id="UP001633002"/>
    </source>
</evidence>
<reference evidence="2 3" key="1">
    <citation type="submission" date="2024-09" db="EMBL/GenBank/DDBJ databases">
        <title>Chromosome-scale assembly of Riccia sorocarpa.</title>
        <authorList>
            <person name="Paukszto L."/>
        </authorList>
    </citation>
    <scope>NUCLEOTIDE SEQUENCE [LARGE SCALE GENOMIC DNA]</scope>
    <source>
        <strain evidence="2">LP-2024</strain>
        <tissue evidence="2">Aerial parts of the thallus</tissue>
    </source>
</reference>
<proteinExistence type="predicted"/>